<feature type="repeat" description="RCC1" evidence="1">
    <location>
        <begin position="134"/>
        <end position="197"/>
    </location>
</feature>
<dbReference type="Gene3D" id="2.130.10.30">
    <property type="entry name" value="Regulator of chromosome condensation 1/beta-lactamase-inhibitor protein II"/>
    <property type="match status" value="2"/>
</dbReference>
<protein>
    <submittedName>
        <fullName evidence="3">Protein rcc2</fullName>
    </submittedName>
</protein>
<feature type="repeat" description="RCC1" evidence="1">
    <location>
        <begin position="282"/>
        <end position="338"/>
    </location>
</feature>
<evidence type="ECO:0000313" key="3">
    <source>
        <dbReference type="EMBL" id="KAF6002111.1"/>
    </source>
</evidence>
<accession>A0A7J7IIG5</accession>
<organism evidence="3 4">
    <name type="scientific">Cyanidiococcus yangmingshanensis</name>
    <dbReference type="NCBI Taxonomy" id="2690220"/>
    <lineage>
        <taxon>Eukaryota</taxon>
        <taxon>Rhodophyta</taxon>
        <taxon>Bangiophyceae</taxon>
        <taxon>Cyanidiales</taxon>
        <taxon>Cyanidiaceae</taxon>
        <taxon>Cyanidiococcus</taxon>
    </lineage>
</organism>
<name>A0A7J7IIG5_9RHOD</name>
<dbReference type="AlphaFoldDB" id="A0A7J7IIG5"/>
<comment type="caution">
    <text evidence="3">The sequence shown here is derived from an EMBL/GenBank/DDBJ whole genome shotgun (WGS) entry which is preliminary data.</text>
</comment>
<dbReference type="InterPro" id="IPR028641">
    <property type="entry name" value="RCC2"/>
</dbReference>
<dbReference type="PANTHER" id="PTHR46207">
    <property type="entry name" value="PROTEIN RCC2"/>
    <property type="match status" value="1"/>
</dbReference>
<proteinExistence type="predicted"/>
<dbReference type="PRINTS" id="PR00633">
    <property type="entry name" value="RCCNDNSATION"/>
</dbReference>
<evidence type="ECO:0000256" key="2">
    <source>
        <dbReference type="SAM" id="MobiDB-lite"/>
    </source>
</evidence>
<sequence length="534" mass="57010">MVRPAAAAEGAELLFCGSYKWDTQGRDRKVAEEFGEEVLAPHRLTGSITLGGLSTASDRNLVRRVISGPVAAHAVLVLADGRALAIGRNTCGELGIGTPRRFAPVFMPVVFSKGGRCVGAACGRTHTLFLMENGDVYASGANDAGQLGIGSRGTGSSGSTVPAAVTPIRLTHLVEIMGVRAIQVACGEQFSLVLADDGSLYAFGTHRDGVLGLGTTGEVIGKQRMEVESEPLPRRIIRFIRADGTLIALDESKSMAEQHEDIPRFMQVVCGQRHVVALDSQNRVWSWGFGGYGRLGHRTPNDELRPRSIEFFERLRGDRRRCIQLFAGASCCYALTEMGAVYFWGITKMTGEATVSPQMLYDLHGWKIRDIAVGISSTMVACDECATIAWGPSPAYGEMGFGETIVGRTFGGKTGVLKSSTQPRLVETLKGVQVSQLAMGAFFTFLLILPEDVQASEGQGAAVRALPTLSWDKHAGAGSQRTSGLMILDSNSLSSRRGRKPGKLKSRGTSAAMTTGARPDSEPSVGASGKKRRI</sequence>
<gene>
    <name evidence="3" type="primary">RCC2</name>
    <name evidence="3" type="ORF">F1559_000627</name>
</gene>
<feature type="repeat" description="RCC1" evidence="1">
    <location>
        <begin position="81"/>
        <end position="133"/>
    </location>
</feature>
<evidence type="ECO:0000256" key="1">
    <source>
        <dbReference type="PROSITE-ProRule" id="PRU00235"/>
    </source>
</evidence>
<dbReference type="GO" id="GO:0031267">
    <property type="term" value="F:small GTPase binding"/>
    <property type="evidence" value="ECO:0007669"/>
    <property type="project" value="TreeGrafter"/>
</dbReference>
<dbReference type="Proteomes" id="UP000530660">
    <property type="component" value="Unassembled WGS sequence"/>
</dbReference>
<dbReference type="PANTHER" id="PTHR46207:SF1">
    <property type="entry name" value="PROTEIN RCC2"/>
    <property type="match status" value="1"/>
</dbReference>
<dbReference type="InterPro" id="IPR000408">
    <property type="entry name" value="Reg_chr_condens"/>
</dbReference>
<evidence type="ECO:0000313" key="4">
    <source>
        <dbReference type="Proteomes" id="UP000530660"/>
    </source>
</evidence>
<feature type="region of interest" description="Disordered" evidence="2">
    <location>
        <begin position="486"/>
        <end position="534"/>
    </location>
</feature>
<feature type="compositionally biased region" description="Basic residues" evidence="2">
    <location>
        <begin position="496"/>
        <end position="506"/>
    </location>
</feature>
<reference evidence="3 4" key="1">
    <citation type="journal article" date="2020" name="J. Phycol.">
        <title>Comparative genome analysis reveals Cyanidiococcus gen. nov., a new extremophilic red algal genus sister to Cyanidioschyzon (Cyanidioschyzonaceae, Rhodophyta).</title>
        <authorList>
            <person name="Liu S.-L."/>
            <person name="Chiang Y.-R."/>
            <person name="Yoon H.S."/>
            <person name="Fu H.-Y."/>
        </authorList>
    </citation>
    <scope>NUCLEOTIDE SEQUENCE [LARGE SCALE GENOMIC DNA]</scope>
    <source>
        <strain evidence="3 4">THAL066</strain>
    </source>
</reference>
<feature type="compositionally biased region" description="Polar residues" evidence="2">
    <location>
        <begin position="486"/>
        <end position="495"/>
    </location>
</feature>
<dbReference type="Pfam" id="PF00415">
    <property type="entry name" value="RCC1"/>
    <property type="match status" value="4"/>
</dbReference>
<dbReference type="EMBL" id="VWRR01000011">
    <property type="protein sequence ID" value="KAF6002111.1"/>
    <property type="molecule type" value="Genomic_DNA"/>
</dbReference>
<dbReference type="PROSITE" id="PS50012">
    <property type="entry name" value="RCC1_3"/>
    <property type="match status" value="4"/>
</dbReference>
<feature type="repeat" description="RCC1" evidence="1">
    <location>
        <begin position="198"/>
        <end position="281"/>
    </location>
</feature>
<keyword evidence="4" id="KW-1185">Reference proteome</keyword>
<dbReference type="GO" id="GO:0016020">
    <property type="term" value="C:membrane"/>
    <property type="evidence" value="ECO:0007669"/>
    <property type="project" value="TreeGrafter"/>
</dbReference>
<dbReference type="SUPFAM" id="SSF50985">
    <property type="entry name" value="RCC1/BLIP-II"/>
    <property type="match status" value="1"/>
</dbReference>
<dbReference type="OrthoDB" id="297375at2759"/>
<dbReference type="InterPro" id="IPR009091">
    <property type="entry name" value="RCC1/BLIP-II"/>
</dbReference>